<keyword evidence="2" id="KW-1185">Reference proteome</keyword>
<gene>
    <name evidence="1" type="ORF">T265_06816</name>
</gene>
<dbReference type="CTD" id="20320995"/>
<dbReference type="KEGG" id="ovi:T265_06816"/>
<dbReference type="OrthoDB" id="6255742at2759"/>
<proteinExistence type="predicted"/>
<sequence length="303" mass="35252">MELKLSNQFQASVALPDWEVLTRKPIDRHNQDLYWVVVSMMCEHVHPFRSKNSDSSNVCWWNSGNTFTSHIRCPEFKPLHGHWMMRSNKSETRVQCFLSFGQETTVQNESDVKLNITVSLCNVKGIKPCSEMPRDTELRNPRECIRNGKTPREMLEGLQNPGVQIACGENLVDLEYADDIVLMFEEEEKAQSVLFSMPNLEWRKQRGGQPLTCQRSMKEIKKRLGSTRLPGWGPRDPHCAWLETLQDMAANRCQWRSCCRFLSRLPELSNKSWLYGSEASVLNTDVMLSMMMMMMHEWLTDFH</sequence>
<name>A0A074ZER1_OPIVI</name>
<reference evidence="1 2" key="1">
    <citation type="submission" date="2013-11" db="EMBL/GenBank/DDBJ databases">
        <title>Opisthorchis viverrini - life in the bile duct.</title>
        <authorList>
            <person name="Young N.D."/>
            <person name="Nagarajan N."/>
            <person name="Lin S.J."/>
            <person name="Korhonen P.K."/>
            <person name="Jex A.R."/>
            <person name="Hall R.S."/>
            <person name="Safavi-Hemami H."/>
            <person name="Kaewkong W."/>
            <person name="Bertrand D."/>
            <person name="Gao S."/>
            <person name="Seet Q."/>
            <person name="Wongkham S."/>
            <person name="Teh B.T."/>
            <person name="Wongkham C."/>
            <person name="Intapan P.M."/>
            <person name="Maleewong W."/>
            <person name="Yang X."/>
            <person name="Hu M."/>
            <person name="Wang Z."/>
            <person name="Hofmann A."/>
            <person name="Sternberg P.W."/>
            <person name="Tan P."/>
            <person name="Wang J."/>
            <person name="Gasser R.B."/>
        </authorList>
    </citation>
    <scope>NUCLEOTIDE SEQUENCE [LARGE SCALE GENOMIC DNA]</scope>
</reference>
<evidence type="ECO:0000313" key="2">
    <source>
        <dbReference type="Proteomes" id="UP000054324"/>
    </source>
</evidence>
<organism evidence="1 2">
    <name type="scientific">Opisthorchis viverrini</name>
    <name type="common">Southeast Asian liver fluke</name>
    <dbReference type="NCBI Taxonomy" id="6198"/>
    <lineage>
        <taxon>Eukaryota</taxon>
        <taxon>Metazoa</taxon>
        <taxon>Spiralia</taxon>
        <taxon>Lophotrochozoa</taxon>
        <taxon>Platyhelminthes</taxon>
        <taxon>Trematoda</taxon>
        <taxon>Digenea</taxon>
        <taxon>Opisthorchiida</taxon>
        <taxon>Opisthorchiata</taxon>
        <taxon>Opisthorchiidae</taxon>
        <taxon>Opisthorchis</taxon>
    </lineage>
</organism>
<protein>
    <submittedName>
        <fullName evidence="1">Uncharacterized protein</fullName>
    </submittedName>
</protein>
<dbReference type="Proteomes" id="UP000054324">
    <property type="component" value="Unassembled WGS sequence"/>
</dbReference>
<dbReference type="EMBL" id="KL596766">
    <property type="protein sequence ID" value="KER25781.1"/>
    <property type="molecule type" value="Genomic_DNA"/>
</dbReference>
<dbReference type="RefSeq" id="XP_009170454.1">
    <property type="nucleotide sequence ID" value="XM_009172190.1"/>
</dbReference>
<accession>A0A074ZER1</accession>
<evidence type="ECO:0000313" key="1">
    <source>
        <dbReference type="EMBL" id="KER25781.1"/>
    </source>
</evidence>
<dbReference type="AlphaFoldDB" id="A0A074ZER1"/>
<dbReference type="GeneID" id="20320995"/>